<keyword evidence="3" id="KW-1185">Reference proteome</keyword>
<keyword evidence="1" id="KW-1133">Transmembrane helix</keyword>
<name>A0A1I1HX08_9FLAO</name>
<feature type="transmembrane region" description="Helical" evidence="1">
    <location>
        <begin position="32"/>
        <end position="50"/>
    </location>
</feature>
<feature type="transmembrane region" description="Helical" evidence="1">
    <location>
        <begin position="62"/>
        <end position="80"/>
    </location>
</feature>
<protein>
    <submittedName>
        <fullName evidence="2">Uncharacterized protein</fullName>
    </submittedName>
</protein>
<feature type="transmembrane region" description="Helical" evidence="1">
    <location>
        <begin position="86"/>
        <end position="106"/>
    </location>
</feature>
<reference evidence="3" key="1">
    <citation type="submission" date="2016-10" db="EMBL/GenBank/DDBJ databases">
        <authorList>
            <person name="Varghese N."/>
            <person name="Submissions S."/>
        </authorList>
    </citation>
    <scope>NUCLEOTIDE SEQUENCE [LARGE SCALE GENOMIC DNA]</scope>
    <source>
        <strain evidence="3">DSM 24499</strain>
    </source>
</reference>
<proteinExistence type="predicted"/>
<feature type="transmembrane region" description="Helical" evidence="1">
    <location>
        <begin position="164"/>
        <end position="182"/>
    </location>
</feature>
<feature type="transmembrane region" description="Helical" evidence="1">
    <location>
        <begin position="118"/>
        <end position="144"/>
    </location>
</feature>
<organism evidence="2 3">
    <name type="scientific">Zunongwangia mangrovi</name>
    <dbReference type="NCBI Taxonomy" id="1334022"/>
    <lineage>
        <taxon>Bacteria</taxon>
        <taxon>Pseudomonadati</taxon>
        <taxon>Bacteroidota</taxon>
        <taxon>Flavobacteriia</taxon>
        <taxon>Flavobacteriales</taxon>
        <taxon>Flavobacteriaceae</taxon>
        <taxon>Zunongwangia</taxon>
    </lineage>
</organism>
<evidence type="ECO:0000256" key="1">
    <source>
        <dbReference type="SAM" id="Phobius"/>
    </source>
</evidence>
<dbReference type="AlphaFoldDB" id="A0A1I1HX08"/>
<keyword evidence="1" id="KW-0812">Transmembrane</keyword>
<evidence type="ECO:0000313" key="2">
    <source>
        <dbReference type="EMBL" id="SFC28315.1"/>
    </source>
</evidence>
<feature type="transmembrane region" description="Helical" evidence="1">
    <location>
        <begin position="7"/>
        <end position="26"/>
    </location>
</feature>
<accession>A0A1I1HX08</accession>
<dbReference type="STRING" id="1334022.SAMN04487907_103201"/>
<evidence type="ECO:0000313" key="3">
    <source>
        <dbReference type="Proteomes" id="UP000199438"/>
    </source>
</evidence>
<sequence length="183" mass="20024">MIRIFRILAFFLFVACHLAFLLSILFEKVHNFWLISGIIISTGLITYAYYHKNTQEEAHFLNDLQDIVYVSLGALLTYFISVDLELGAVIAAGFTGTVASYLPVIFRKSSWIKRVPVAAYCGAFVGMTAPAVSLGYTFIIFSAFLTGALFISAKNVFNGFGGKLGTIAFGGVALSSLIVYLLF</sequence>
<dbReference type="RefSeq" id="WP_139219189.1">
    <property type="nucleotide sequence ID" value="NZ_FOKV01000003.1"/>
</dbReference>
<dbReference type="EMBL" id="FOKV01000003">
    <property type="protein sequence ID" value="SFC28315.1"/>
    <property type="molecule type" value="Genomic_DNA"/>
</dbReference>
<dbReference type="OrthoDB" id="6333271at2"/>
<gene>
    <name evidence="2" type="ORF">SAMN04487907_103201</name>
</gene>
<keyword evidence="1" id="KW-0472">Membrane</keyword>
<dbReference type="Proteomes" id="UP000199438">
    <property type="component" value="Unassembled WGS sequence"/>
</dbReference>